<dbReference type="InterPro" id="IPR045431">
    <property type="entry name" value="EAD2"/>
</dbReference>
<dbReference type="SUPFAM" id="SSF50494">
    <property type="entry name" value="Trypsin-like serine proteases"/>
    <property type="match status" value="1"/>
</dbReference>
<accession>A0A918ND43</accession>
<dbReference type="Pfam" id="PF19956">
    <property type="entry name" value="EAD2"/>
    <property type="match status" value="1"/>
</dbReference>
<comment type="caution">
    <text evidence="2">The sequence shown here is derived from an EMBL/GenBank/DDBJ whole genome shotgun (WGS) entry which is preliminary data.</text>
</comment>
<dbReference type="Gene3D" id="2.40.10.120">
    <property type="match status" value="1"/>
</dbReference>
<keyword evidence="3" id="KW-1185">Reference proteome</keyword>
<name>A0A918ND43_9ACTN</name>
<gene>
    <name evidence="2" type="ORF">GCM10010515_27980</name>
</gene>
<dbReference type="Proteomes" id="UP000645555">
    <property type="component" value="Unassembled WGS sequence"/>
</dbReference>
<dbReference type="InterPro" id="IPR009003">
    <property type="entry name" value="Peptidase_S1_PA"/>
</dbReference>
<proteinExistence type="predicted"/>
<reference evidence="2" key="2">
    <citation type="submission" date="2020-09" db="EMBL/GenBank/DDBJ databases">
        <authorList>
            <person name="Sun Q."/>
            <person name="Ohkuma M."/>
        </authorList>
    </citation>
    <scope>NUCLEOTIDE SEQUENCE</scope>
    <source>
        <strain evidence="2">JCM 4956</strain>
    </source>
</reference>
<dbReference type="AlphaFoldDB" id="A0A918ND43"/>
<evidence type="ECO:0000259" key="1">
    <source>
        <dbReference type="Pfam" id="PF19956"/>
    </source>
</evidence>
<evidence type="ECO:0000313" key="2">
    <source>
        <dbReference type="EMBL" id="GGX58717.1"/>
    </source>
</evidence>
<protein>
    <recommendedName>
        <fullName evidence="1">Effector-associated domain-containing protein</fullName>
    </recommendedName>
</protein>
<evidence type="ECO:0000313" key="3">
    <source>
        <dbReference type="Proteomes" id="UP000645555"/>
    </source>
</evidence>
<reference evidence="2" key="1">
    <citation type="journal article" date="2014" name="Int. J. Syst. Evol. Microbiol.">
        <title>Complete genome sequence of Corynebacterium casei LMG S-19264T (=DSM 44701T), isolated from a smear-ripened cheese.</title>
        <authorList>
            <consortium name="US DOE Joint Genome Institute (JGI-PGF)"/>
            <person name="Walter F."/>
            <person name="Albersmeier A."/>
            <person name="Kalinowski J."/>
            <person name="Ruckert C."/>
        </authorList>
    </citation>
    <scope>NUCLEOTIDE SEQUENCE</scope>
    <source>
        <strain evidence="2">JCM 4956</strain>
    </source>
</reference>
<organism evidence="2 3">
    <name type="scientific">Streptomyces fructofermentans</name>
    <dbReference type="NCBI Taxonomy" id="152141"/>
    <lineage>
        <taxon>Bacteria</taxon>
        <taxon>Bacillati</taxon>
        <taxon>Actinomycetota</taxon>
        <taxon>Actinomycetes</taxon>
        <taxon>Kitasatosporales</taxon>
        <taxon>Streptomycetaceae</taxon>
        <taxon>Streptomyces</taxon>
    </lineage>
</organism>
<sequence length="341" mass="34183">MGPEQGQVRVLSEDGVLYGAGVLVAPPGTGLHVLTCAHVVAAALARSGTGASGGRAPQGQLLVDLPGRSWSAAVRTVPGVWSPPPPLDLLLPGTAPADCADLAVLAALEGRPAPPSGAGALPVAECGPPDGRRVAVIGYPRGAPAGLIATARLTGRGGSCPDWVQLDGVRATGAVVERGFSGAAVWDPAARRVIGLVTAASKDRTARIAWMLPMEAAARVWPPLSGALRTPAARAVCSPPSLEGTYALAEALLDVPQIAHDSGRLLRAQLPPAVRRNVPDHPWPRQQLQALVQACADQPGGCAALRVAVGAIGGGSAPAEEALRVLAGICCGADAAAGGAR</sequence>
<dbReference type="Pfam" id="PF13365">
    <property type="entry name" value="Trypsin_2"/>
    <property type="match status" value="1"/>
</dbReference>
<dbReference type="EMBL" id="BMWD01000008">
    <property type="protein sequence ID" value="GGX58717.1"/>
    <property type="molecule type" value="Genomic_DNA"/>
</dbReference>
<feature type="domain" description="Effector-associated" evidence="1">
    <location>
        <begin position="250"/>
        <end position="326"/>
    </location>
</feature>